<name>A0A0A9DP99_ARUDO</name>
<dbReference type="AlphaFoldDB" id="A0A0A9DP99"/>
<dbReference type="EMBL" id="GBRH01208304">
    <property type="protein sequence ID" value="JAD89591.1"/>
    <property type="molecule type" value="Transcribed_RNA"/>
</dbReference>
<evidence type="ECO:0000313" key="1">
    <source>
        <dbReference type="EMBL" id="JAD89591.1"/>
    </source>
</evidence>
<organism evidence="1">
    <name type="scientific">Arundo donax</name>
    <name type="common">Giant reed</name>
    <name type="synonym">Donax arundinaceus</name>
    <dbReference type="NCBI Taxonomy" id="35708"/>
    <lineage>
        <taxon>Eukaryota</taxon>
        <taxon>Viridiplantae</taxon>
        <taxon>Streptophyta</taxon>
        <taxon>Embryophyta</taxon>
        <taxon>Tracheophyta</taxon>
        <taxon>Spermatophyta</taxon>
        <taxon>Magnoliopsida</taxon>
        <taxon>Liliopsida</taxon>
        <taxon>Poales</taxon>
        <taxon>Poaceae</taxon>
        <taxon>PACMAD clade</taxon>
        <taxon>Arundinoideae</taxon>
        <taxon>Arundineae</taxon>
        <taxon>Arundo</taxon>
    </lineage>
</organism>
<accession>A0A0A9DP99</accession>
<reference evidence="1" key="2">
    <citation type="journal article" date="2015" name="Data Brief">
        <title>Shoot transcriptome of the giant reed, Arundo donax.</title>
        <authorList>
            <person name="Barrero R.A."/>
            <person name="Guerrero F.D."/>
            <person name="Moolhuijzen P."/>
            <person name="Goolsby J.A."/>
            <person name="Tidwell J."/>
            <person name="Bellgard S.E."/>
            <person name="Bellgard M.I."/>
        </authorList>
    </citation>
    <scope>NUCLEOTIDE SEQUENCE</scope>
    <source>
        <tissue evidence="1">Shoot tissue taken approximately 20 cm above the soil surface</tissue>
    </source>
</reference>
<sequence length="56" mass="6516">MTNLHLLYRHHPQRGTNNLYTTGQTERVKNKIACNTTRKQRKSCPSQVQTLHALVE</sequence>
<reference evidence="1" key="1">
    <citation type="submission" date="2014-09" db="EMBL/GenBank/DDBJ databases">
        <authorList>
            <person name="Magalhaes I.L.F."/>
            <person name="Oliveira U."/>
            <person name="Santos F.R."/>
            <person name="Vidigal T.H.D.A."/>
            <person name="Brescovit A.D."/>
            <person name="Santos A.J."/>
        </authorList>
    </citation>
    <scope>NUCLEOTIDE SEQUENCE</scope>
    <source>
        <tissue evidence="1">Shoot tissue taken approximately 20 cm above the soil surface</tissue>
    </source>
</reference>
<proteinExistence type="predicted"/>
<protein>
    <submittedName>
        <fullName evidence="1">Glycine cleavage system H protein 1</fullName>
    </submittedName>
</protein>